<dbReference type="Gene3D" id="3.90.960.10">
    <property type="entry name" value="YbaK/aminoacyl-tRNA synthetase-associated domain"/>
    <property type="match status" value="1"/>
</dbReference>
<reference evidence="1" key="1">
    <citation type="submission" date="2022-07" db="EMBL/GenBank/DDBJ databases">
        <title>Phylogenomic reconstructions and comparative analyses of Kickxellomycotina fungi.</title>
        <authorList>
            <person name="Reynolds N.K."/>
            <person name="Stajich J.E."/>
            <person name="Barry K."/>
            <person name="Grigoriev I.V."/>
            <person name="Crous P."/>
            <person name="Smith M.E."/>
        </authorList>
    </citation>
    <scope>NUCLEOTIDE SEQUENCE</scope>
    <source>
        <strain evidence="1">BCRC 34381</strain>
    </source>
</reference>
<protein>
    <submittedName>
        <fullName evidence="1">Uncharacterized protein</fullName>
    </submittedName>
</protein>
<dbReference type="SUPFAM" id="SSF55826">
    <property type="entry name" value="YbaK/ProRS associated domain"/>
    <property type="match status" value="1"/>
</dbReference>
<dbReference type="AlphaFoldDB" id="A0A9W8CQD4"/>
<gene>
    <name evidence="1" type="ORF">LPJ61_005943</name>
</gene>
<comment type="caution">
    <text evidence="1">The sequence shown here is derived from an EMBL/GenBank/DDBJ whole genome shotgun (WGS) entry which is preliminary data.</text>
</comment>
<dbReference type="GO" id="GO:0002161">
    <property type="term" value="F:aminoacyl-tRNA deacylase activity"/>
    <property type="evidence" value="ECO:0007669"/>
    <property type="project" value="InterPro"/>
</dbReference>
<evidence type="ECO:0000313" key="2">
    <source>
        <dbReference type="Proteomes" id="UP001143981"/>
    </source>
</evidence>
<dbReference type="PANTHER" id="PTHR30411">
    <property type="entry name" value="CYTOPLASMIC PROTEIN"/>
    <property type="match status" value="1"/>
</dbReference>
<accession>A0A9W8CQD4</accession>
<dbReference type="Proteomes" id="UP001143981">
    <property type="component" value="Unassembled WGS sequence"/>
</dbReference>
<organism evidence="1 2">
    <name type="scientific">Coemansia biformis</name>
    <dbReference type="NCBI Taxonomy" id="1286918"/>
    <lineage>
        <taxon>Eukaryota</taxon>
        <taxon>Fungi</taxon>
        <taxon>Fungi incertae sedis</taxon>
        <taxon>Zoopagomycota</taxon>
        <taxon>Kickxellomycotina</taxon>
        <taxon>Kickxellomycetes</taxon>
        <taxon>Kickxellales</taxon>
        <taxon>Kickxellaceae</taxon>
        <taxon>Coemansia</taxon>
    </lineage>
</organism>
<dbReference type="InterPro" id="IPR036754">
    <property type="entry name" value="YbaK/aa-tRNA-synt-asso_dom_sf"/>
</dbReference>
<sequence>MPDVDRSLGGIKVAKMHFNYRLADASTILELTGFGNNGVSPIGMTRELPAVLCAAIMRLSPIVLWLGAGHADFEHALPMPDFVDTMQCLVANTSAPNSEGELATPPDA</sequence>
<dbReference type="EMBL" id="JANBOI010002368">
    <property type="protein sequence ID" value="KAJ1722320.1"/>
    <property type="molecule type" value="Genomic_DNA"/>
</dbReference>
<keyword evidence="2" id="KW-1185">Reference proteome</keyword>
<evidence type="ECO:0000313" key="1">
    <source>
        <dbReference type="EMBL" id="KAJ1722320.1"/>
    </source>
</evidence>
<dbReference type="OrthoDB" id="1058301at2759"/>
<name>A0A9W8CQD4_9FUNG</name>
<proteinExistence type="predicted"/>
<dbReference type="PANTHER" id="PTHR30411:SF4">
    <property type="entry name" value="YBAK_AMINOACYL-TRNA SYNTHETASE-ASSOCIATED DOMAIN-CONTAINING PROTEIN"/>
    <property type="match status" value="1"/>
</dbReference>